<dbReference type="STRING" id="1909395.BKM31_30720"/>
<dbReference type="InterPro" id="IPR016208">
    <property type="entry name" value="Ald_Oxase/xanthine_DH-like"/>
</dbReference>
<dbReference type="GO" id="GO:0005506">
    <property type="term" value="F:iron ion binding"/>
    <property type="evidence" value="ECO:0007669"/>
    <property type="project" value="InterPro"/>
</dbReference>
<dbReference type="KEGG" id="noa:BKM31_30720"/>
<keyword evidence="5" id="KW-1185">Reference proteome</keyword>
<evidence type="ECO:0000256" key="2">
    <source>
        <dbReference type="ARBA" id="ARBA00023002"/>
    </source>
</evidence>
<evidence type="ECO:0000313" key="4">
    <source>
        <dbReference type="EMBL" id="AQZ65237.1"/>
    </source>
</evidence>
<dbReference type="Gene3D" id="3.90.1170.50">
    <property type="entry name" value="Aldehyde oxidase/xanthine dehydrogenase, a/b hammerhead"/>
    <property type="match status" value="1"/>
</dbReference>
<sequence length="726" mass="76225">MTNAEMPRVGAREKVTGAARYGADHTPPGVAYAMPVVATVGKGRITRLDTTAAEAVSGVLLVLSHLDDLGIVPAGYIMAGGYAFQSLQPLLDDRVAYRGQPIALVVADTLVAAAEAAGLVRAVYEEEPFAVELDAAGTETVLQEEALPLPFLADVVVGDADGAYERSPLRVDAVYEAGPQHQVPMELIGGVAEWRGDTLVVHEGSQSVGALRGGLARQLGLDPDRVEVIAPYVGGGFGQKNSLQPHLAPLAVAARRLGRPVKLVLPRADTFHAASFRPVSRHRVRLGADRSGRLLAAIHEVDQQASRHDLLPASYTEITSRLYDIRNFRGRQRHVRTDVQTPGYMRAPFEHPAAFALESAVDELAHAAGRDPVELRLANDAVKDPVTGKPFSSRHLAACLRRGAELFGWAGRSPDPCSMRAADGTPVGWGVAAGAYPAMTVPVLARVRAGADGGVLVEAGGHEMGQGMTSALVSAVAQDLGIGAGSVRAVVGDTRVAPHHLTAGAWGTHSTLLAVHAALRELRERLGVPPEGPVDVAAAVAATGEREVVTEAVTRGPGQPPEAVDRMRAGLVAPDGPDYPDHVAFSFVAHFVEVRVEPAAPRVRVSRVVSVADCGRVASPVTADAQVRGAVVWGIGAALSEHSEVDPRFGGFLNADLADYVIPVNADVGAIEVDFIGEPDLTLNPMGVKTLGEVALVGVAPAIANAVFHATGRRPRRLPIRIEDLL</sequence>
<dbReference type="SUPFAM" id="SSF54665">
    <property type="entry name" value="CO dehydrogenase molybdoprotein N-domain-like"/>
    <property type="match status" value="1"/>
</dbReference>
<dbReference type="AlphaFoldDB" id="A0A1V0A4W0"/>
<evidence type="ECO:0000313" key="5">
    <source>
        <dbReference type="Proteomes" id="UP000190797"/>
    </source>
</evidence>
<dbReference type="Gene3D" id="3.30.365.10">
    <property type="entry name" value="Aldehyde oxidase/xanthine dehydrogenase, molybdopterin binding domain"/>
    <property type="match status" value="4"/>
</dbReference>
<reference evidence="5" key="1">
    <citation type="journal article" date="2017" name="Med. Chem. Commun.">
        <title>Nonomuraea sp. ATCC 55076 harbours the largest actinomycete chromosome to date and the kistamicin biosynthetic gene cluster.</title>
        <authorList>
            <person name="Nazari B."/>
            <person name="Forneris C.C."/>
            <person name="Gibson M.I."/>
            <person name="Moon K."/>
            <person name="Schramma K.R."/>
            <person name="Seyedsayamdost M.R."/>
        </authorList>
    </citation>
    <scope>NUCLEOTIDE SEQUENCE [LARGE SCALE GENOMIC DNA]</scope>
    <source>
        <strain evidence="5">ATCC 55076</strain>
    </source>
</reference>
<name>A0A1V0A4W0_9ACTN</name>
<dbReference type="RefSeq" id="WP_080041491.1">
    <property type="nucleotide sequence ID" value="NZ_CP017717.1"/>
</dbReference>
<feature type="domain" description="Aldehyde oxidase/xanthine dehydrogenase a/b hammerhead" evidence="3">
    <location>
        <begin position="16"/>
        <end position="128"/>
    </location>
</feature>
<dbReference type="PANTHER" id="PTHR11908:SF132">
    <property type="entry name" value="ALDEHYDE OXIDASE 1-RELATED"/>
    <property type="match status" value="1"/>
</dbReference>
<keyword evidence="2" id="KW-0560">Oxidoreductase</keyword>
<dbReference type="Proteomes" id="UP000190797">
    <property type="component" value="Chromosome"/>
</dbReference>
<organism evidence="4 5">
    <name type="scientific">[Actinomadura] parvosata subsp. kistnae</name>
    <dbReference type="NCBI Taxonomy" id="1909395"/>
    <lineage>
        <taxon>Bacteria</taxon>
        <taxon>Bacillati</taxon>
        <taxon>Actinomycetota</taxon>
        <taxon>Actinomycetes</taxon>
        <taxon>Streptosporangiales</taxon>
        <taxon>Streptosporangiaceae</taxon>
        <taxon>Nonomuraea</taxon>
    </lineage>
</organism>
<evidence type="ECO:0000256" key="1">
    <source>
        <dbReference type="ARBA" id="ARBA00022505"/>
    </source>
</evidence>
<dbReference type="InterPro" id="IPR000674">
    <property type="entry name" value="Ald_Oxase/Xan_DH_a/b"/>
</dbReference>
<dbReference type="PANTHER" id="PTHR11908">
    <property type="entry name" value="XANTHINE DEHYDROGENASE"/>
    <property type="match status" value="1"/>
</dbReference>
<dbReference type="InterPro" id="IPR036856">
    <property type="entry name" value="Ald_Oxase/Xan_DH_a/b_sf"/>
</dbReference>
<dbReference type="SUPFAM" id="SSF56003">
    <property type="entry name" value="Molybdenum cofactor-binding domain"/>
    <property type="match status" value="1"/>
</dbReference>
<keyword evidence="1" id="KW-0500">Molybdenum</keyword>
<proteinExistence type="predicted"/>
<dbReference type="EMBL" id="CP017717">
    <property type="protein sequence ID" value="AQZ65237.1"/>
    <property type="molecule type" value="Genomic_DNA"/>
</dbReference>
<dbReference type="InterPro" id="IPR037165">
    <property type="entry name" value="AldOxase/xan_DH_Mopterin-bd_sf"/>
</dbReference>
<accession>A0A1V0A4W0</accession>
<dbReference type="SMART" id="SM01008">
    <property type="entry name" value="Ald_Xan_dh_C"/>
    <property type="match status" value="1"/>
</dbReference>
<dbReference type="InterPro" id="IPR046867">
    <property type="entry name" value="AldOxase/xan_DH_MoCoBD2"/>
</dbReference>
<gene>
    <name evidence="4" type="ORF">BKM31_30720</name>
</gene>
<dbReference type="InterPro" id="IPR008274">
    <property type="entry name" value="AldOxase/xan_DH_MoCoBD1"/>
</dbReference>
<dbReference type="Pfam" id="PF20256">
    <property type="entry name" value="MoCoBD_2"/>
    <property type="match status" value="1"/>
</dbReference>
<dbReference type="Pfam" id="PF01315">
    <property type="entry name" value="Ald_Xan_dh_C"/>
    <property type="match status" value="1"/>
</dbReference>
<protein>
    <submittedName>
        <fullName evidence="4">Xanthine dehydrogenase</fullName>
    </submittedName>
</protein>
<evidence type="ECO:0000259" key="3">
    <source>
        <dbReference type="SMART" id="SM01008"/>
    </source>
</evidence>
<dbReference type="OrthoDB" id="8428274at2"/>
<dbReference type="GO" id="GO:0016491">
    <property type="term" value="F:oxidoreductase activity"/>
    <property type="evidence" value="ECO:0007669"/>
    <property type="project" value="UniProtKB-KW"/>
</dbReference>
<dbReference type="Pfam" id="PF02738">
    <property type="entry name" value="MoCoBD_1"/>
    <property type="match status" value="1"/>
</dbReference>